<gene>
    <name evidence="2" type="ORF">ebA2083</name>
</gene>
<dbReference type="EMBL" id="CR555306">
    <property type="protein sequence ID" value="CAI07275.1"/>
    <property type="molecule type" value="Genomic_DNA"/>
</dbReference>
<evidence type="ECO:0000313" key="2">
    <source>
        <dbReference type="EMBL" id="CAI07275.1"/>
    </source>
</evidence>
<keyword evidence="1" id="KW-0812">Transmembrane</keyword>
<reference evidence="2 3" key="1">
    <citation type="journal article" date="2005" name="Arch. Microbiol.">
        <title>The genome sequence of an anaerobic aromatic-degrading denitrifying bacterium, strain EbN1.</title>
        <authorList>
            <person name="Rabus R."/>
            <person name="Kube M."/>
            <person name="Heider J."/>
            <person name="Beck A."/>
            <person name="Heitmann K."/>
            <person name="Widdel F."/>
            <person name="Reinhardt R."/>
        </authorList>
    </citation>
    <scope>NUCLEOTIDE SEQUENCE [LARGE SCALE GENOMIC DNA]</scope>
    <source>
        <strain evidence="2 3">EbN1</strain>
    </source>
</reference>
<proteinExistence type="predicted"/>
<accession>Q5P5Y6</accession>
<keyword evidence="1" id="KW-0472">Membrane</keyword>
<protein>
    <submittedName>
        <fullName evidence="2">Uncharacterized protein</fullName>
    </submittedName>
</protein>
<dbReference type="KEGG" id="eba:ebA2083"/>
<organism evidence="2 3">
    <name type="scientific">Aromatoleum aromaticum (strain DSM 19018 / LMG 30748 / EbN1)</name>
    <name type="common">Azoarcus sp. (strain EbN1)</name>
    <dbReference type="NCBI Taxonomy" id="76114"/>
    <lineage>
        <taxon>Bacteria</taxon>
        <taxon>Pseudomonadati</taxon>
        <taxon>Pseudomonadota</taxon>
        <taxon>Betaproteobacteria</taxon>
        <taxon>Rhodocyclales</taxon>
        <taxon>Rhodocyclaceae</taxon>
        <taxon>Aromatoleum</taxon>
    </lineage>
</organism>
<dbReference type="PROSITE" id="PS51257">
    <property type="entry name" value="PROKAR_LIPOPROTEIN"/>
    <property type="match status" value="1"/>
</dbReference>
<dbReference type="Proteomes" id="UP000006552">
    <property type="component" value="Chromosome"/>
</dbReference>
<name>Q5P5Y6_AROAE</name>
<sequence>MKTCHWKQAGFDTPLADRFGGIVLMSAAGCFPFFRPWARECRQHLKNLPGIAFLSVRHRSRSTSYASELQRPDFSGFVVIDSGKM</sequence>
<keyword evidence="3" id="KW-1185">Reference proteome</keyword>
<keyword evidence="1" id="KW-1133">Transmembrane helix</keyword>
<dbReference type="AlphaFoldDB" id="Q5P5Y6"/>
<dbReference type="STRING" id="76114.ebA2083"/>
<evidence type="ECO:0000256" key="1">
    <source>
        <dbReference type="SAM" id="Phobius"/>
    </source>
</evidence>
<dbReference type="HOGENOM" id="CLU_2505576_0_0_4"/>
<evidence type="ECO:0000313" key="3">
    <source>
        <dbReference type="Proteomes" id="UP000006552"/>
    </source>
</evidence>
<feature type="transmembrane region" description="Helical" evidence="1">
    <location>
        <begin position="19"/>
        <end position="38"/>
    </location>
</feature>